<dbReference type="AlphaFoldDB" id="A0A554X8U5"/>
<reference evidence="2 3" key="1">
    <citation type="submission" date="2019-07" db="EMBL/GenBank/DDBJ databases">
        <title>Tepidimonas charontis SPSP-6 draft genome.</title>
        <authorList>
            <person name="Da Costa M.S."/>
            <person name="Froufe H.J.C."/>
            <person name="Egas C."/>
            <person name="Albuquerque L."/>
        </authorList>
    </citation>
    <scope>NUCLEOTIDE SEQUENCE [LARGE SCALE GENOMIC DNA]</scope>
    <source>
        <strain evidence="2 3">SPSP-6</strain>
    </source>
</reference>
<name>A0A554X8U5_9BURK</name>
<evidence type="ECO:0000313" key="2">
    <source>
        <dbReference type="EMBL" id="TSE32196.1"/>
    </source>
</evidence>
<organism evidence="2 3">
    <name type="scientific">Tepidimonas charontis</name>
    <dbReference type="NCBI Taxonomy" id="2267262"/>
    <lineage>
        <taxon>Bacteria</taxon>
        <taxon>Pseudomonadati</taxon>
        <taxon>Pseudomonadota</taxon>
        <taxon>Betaproteobacteria</taxon>
        <taxon>Burkholderiales</taxon>
        <taxon>Tepidimonas</taxon>
    </lineage>
</organism>
<gene>
    <name evidence="2" type="ORF">Tchar_02142</name>
</gene>
<evidence type="ECO:0000313" key="3">
    <source>
        <dbReference type="Proteomes" id="UP000318294"/>
    </source>
</evidence>
<evidence type="ECO:0000256" key="1">
    <source>
        <dbReference type="SAM" id="MobiDB-lite"/>
    </source>
</evidence>
<feature type="region of interest" description="Disordered" evidence="1">
    <location>
        <begin position="1"/>
        <end position="65"/>
    </location>
</feature>
<keyword evidence="3" id="KW-1185">Reference proteome</keyword>
<protein>
    <submittedName>
        <fullName evidence="2">Uncharacterized protein</fullName>
    </submittedName>
</protein>
<proteinExistence type="predicted"/>
<dbReference type="Proteomes" id="UP000318294">
    <property type="component" value="Unassembled WGS sequence"/>
</dbReference>
<accession>A0A554X8U5</accession>
<sequence>MPIPLQSPQVLDGVDDKRGTDGNEQNVGRHPYEVMTGGRIAQATTQLGRYRIDRDTRRQRLPQAP</sequence>
<comment type="caution">
    <text evidence="2">The sequence shown here is derived from an EMBL/GenBank/DDBJ whole genome shotgun (WGS) entry which is preliminary data.</text>
</comment>
<dbReference type="EMBL" id="VJON01000040">
    <property type="protein sequence ID" value="TSE32196.1"/>
    <property type="molecule type" value="Genomic_DNA"/>
</dbReference>